<feature type="binding site" evidence="10">
    <location>
        <position position="186"/>
    </location>
    <ligand>
        <name>substrate</name>
    </ligand>
</feature>
<sequence length="270" mass="29719">MPSAPPSTALPAPVLPAQTLAAPPGWSAVECISDLHLQASEPQTLAAWQHYLHASRASAIFILGDLLEAWVGDDALQEPGSFEAACAATLRVASQQRPIYFMVGNRDFLAGADFLHAGGMQGLADPTLFVWGPQRILLSHGDALCLDDVEYQQFRAISRNPAWQQQLLTRPLAERRALAHHLRSESEQRKQSGAEYADADAVLVQHWLAQTQAHTLIHGHTHRPADHALPDGKTRVVLSDWHCDDPAPRAEVLRITPDGRWQRIPLTDYS</sequence>
<evidence type="ECO:0000256" key="5">
    <source>
        <dbReference type="ARBA" id="ARBA00022723"/>
    </source>
</evidence>
<comment type="function">
    <text evidence="10">Hydrolyzes the pyrophosphate bond of UDP-2,3-diacylglucosamine to yield 2,3-diacylglucosamine 1-phosphate (lipid X) and UMP by catalyzing the attack of water at the alpha-P atom. Involved in the biosynthesis of lipid A, a phosphorylated glycolipid that anchors the lipopolysaccharide to the outer membrane of the cell.</text>
</comment>
<keyword evidence="6 10" id="KW-0378">Hydrolase</keyword>
<evidence type="ECO:0000313" key="12">
    <source>
        <dbReference type="EMBL" id="MFC4620612.1"/>
    </source>
</evidence>
<comment type="similarity">
    <text evidence="10">Belongs to the LpxH family.</text>
</comment>
<keyword evidence="5 10" id="KW-0479">Metal-binding</keyword>
<comment type="cofactor">
    <cofactor evidence="10">
        <name>Mn(2+)</name>
        <dbReference type="ChEBI" id="CHEBI:29035"/>
    </cofactor>
    <text evidence="10">Binds 2 Mn(2+) ions per subunit in a binuclear metal center.</text>
</comment>
<gene>
    <name evidence="10" type="primary">lpxH</name>
    <name evidence="12" type="ORF">ACFO3A_00055</name>
</gene>
<dbReference type="EC" id="3.6.1.54" evidence="10"/>
<keyword evidence="7 10" id="KW-0443">Lipid metabolism</keyword>
<evidence type="ECO:0000256" key="3">
    <source>
        <dbReference type="ARBA" id="ARBA00022519"/>
    </source>
</evidence>
<evidence type="ECO:0000313" key="13">
    <source>
        <dbReference type="Proteomes" id="UP001595967"/>
    </source>
</evidence>
<dbReference type="InterPro" id="IPR043461">
    <property type="entry name" value="LpxH-like"/>
</dbReference>
<feature type="binding site" evidence="10">
    <location>
        <position position="65"/>
    </location>
    <ligand>
        <name>Mn(2+)</name>
        <dbReference type="ChEBI" id="CHEBI:29035"/>
        <label>1</label>
    </ligand>
</feature>
<keyword evidence="4 10" id="KW-0441">Lipid A biosynthesis</keyword>
<comment type="pathway">
    <text evidence="10">Glycolipid biosynthesis; lipid IV(A) biosynthesis; lipid IV(A) from (3R)-3-hydroxytetradecanoyl-[acyl-carrier-protein] and UDP-N-acetyl-alpha-D-glucosamine: step 4/6.</text>
</comment>
<feature type="binding site" evidence="10">
    <location>
        <position position="220"/>
    </location>
    <ligand>
        <name>substrate</name>
    </ligand>
</feature>
<evidence type="ECO:0000256" key="6">
    <source>
        <dbReference type="ARBA" id="ARBA00022801"/>
    </source>
</evidence>
<evidence type="ECO:0000256" key="8">
    <source>
        <dbReference type="ARBA" id="ARBA00023136"/>
    </source>
</evidence>
<dbReference type="EMBL" id="JBHSEW010000001">
    <property type="protein sequence ID" value="MFC4620612.1"/>
    <property type="molecule type" value="Genomic_DNA"/>
</dbReference>
<evidence type="ECO:0000256" key="7">
    <source>
        <dbReference type="ARBA" id="ARBA00023098"/>
    </source>
</evidence>
<evidence type="ECO:0000256" key="1">
    <source>
        <dbReference type="ARBA" id="ARBA00022475"/>
    </source>
</evidence>
<dbReference type="Gene3D" id="3.60.21.10">
    <property type="match status" value="1"/>
</dbReference>
<name>A0ABV9GRG3_9BURK</name>
<evidence type="ECO:0000256" key="4">
    <source>
        <dbReference type="ARBA" id="ARBA00022556"/>
    </source>
</evidence>
<evidence type="ECO:0000259" key="11">
    <source>
        <dbReference type="Pfam" id="PF00149"/>
    </source>
</evidence>
<dbReference type="GO" id="GO:0016787">
    <property type="term" value="F:hydrolase activity"/>
    <property type="evidence" value="ECO:0007669"/>
    <property type="project" value="UniProtKB-KW"/>
</dbReference>
<feature type="binding site" evidence="10">
    <location>
        <position position="36"/>
    </location>
    <ligand>
        <name>Mn(2+)</name>
        <dbReference type="ChEBI" id="CHEBI:29035"/>
        <label>1</label>
    </ligand>
</feature>
<keyword evidence="9 10" id="KW-0464">Manganese</keyword>
<dbReference type="PANTHER" id="PTHR34990:SF1">
    <property type="entry name" value="UDP-2,3-DIACYLGLUCOSAMINE HYDROLASE"/>
    <property type="match status" value="1"/>
</dbReference>
<feature type="binding site" evidence="10">
    <location>
        <position position="220"/>
    </location>
    <ligand>
        <name>Mn(2+)</name>
        <dbReference type="ChEBI" id="CHEBI:29035"/>
        <label>2</label>
    </ligand>
</feature>
<dbReference type="HAMAP" id="MF_00575">
    <property type="entry name" value="LpxH"/>
    <property type="match status" value="1"/>
</dbReference>
<comment type="catalytic activity">
    <reaction evidence="10">
        <text>UDP-2-N,3-O-bis[(3R)-3-hydroxytetradecanoyl]-alpha-D-glucosamine + H2O = 2-N,3-O-bis[(3R)-3-hydroxytetradecanoyl]-alpha-D-glucosaminyl 1-phosphate + UMP + 2 H(+)</text>
        <dbReference type="Rhea" id="RHEA:25213"/>
        <dbReference type="ChEBI" id="CHEBI:15377"/>
        <dbReference type="ChEBI" id="CHEBI:15378"/>
        <dbReference type="ChEBI" id="CHEBI:57865"/>
        <dbReference type="ChEBI" id="CHEBI:57957"/>
        <dbReference type="ChEBI" id="CHEBI:78847"/>
        <dbReference type="EC" id="3.6.1.54"/>
    </reaction>
</comment>
<feature type="binding site" evidence="10">
    <location>
        <position position="34"/>
    </location>
    <ligand>
        <name>Mn(2+)</name>
        <dbReference type="ChEBI" id="CHEBI:29035"/>
        <label>1</label>
    </ligand>
</feature>
<dbReference type="Proteomes" id="UP001595967">
    <property type="component" value="Unassembled WGS sequence"/>
</dbReference>
<feature type="binding site" evidence="10">
    <location>
        <position position="222"/>
    </location>
    <ligand>
        <name>Mn(2+)</name>
        <dbReference type="ChEBI" id="CHEBI:29035"/>
        <label>1</label>
    </ligand>
</feature>
<comment type="caution">
    <text evidence="12">The sequence shown here is derived from an EMBL/GenBank/DDBJ whole genome shotgun (WGS) entry which is preliminary data.</text>
</comment>
<protein>
    <recommendedName>
        <fullName evidence="10">UDP-2,3-diacylglucosamine hydrolase</fullName>
        <ecNumber evidence="10">3.6.1.54</ecNumber>
    </recommendedName>
    <alternativeName>
        <fullName evidence="10">UDP-2,3-diacylglucosamine diphosphatase</fullName>
    </alternativeName>
</protein>
<comment type="caution">
    <text evidence="10">Lacks conserved residue(s) required for the propagation of feature annotation.</text>
</comment>
<dbReference type="CDD" id="cd07398">
    <property type="entry name" value="MPP_YbbF-LpxH"/>
    <property type="match status" value="1"/>
</dbReference>
<keyword evidence="3 10" id="KW-0997">Cell inner membrane</keyword>
<dbReference type="NCBIfam" id="TIGR01854">
    <property type="entry name" value="lipid_A_lpxH"/>
    <property type="match status" value="1"/>
</dbReference>
<dbReference type="RefSeq" id="WP_377722895.1">
    <property type="nucleotide sequence ID" value="NZ_JBHSEW010000001.1"/>
</dbReference>
<dbReference type="NCBIfam" id="NF003743">
    <property type="entry name" value="PRK05340.1"/>
    <property type="match status" value="1"/>
</dbReference>
<dbReference type="SUPFAM" id="SSF56300">
    <property type="entry name" value="Metallo-dependent phosphatases"/>
    <property type="match status" value="1"/>
</dbReference>
<dbReference type="PANTHER" id="PTHR34990">
    <property type="entry name" value="UDP-2,3-DIACYLGLUCOSAMINE HYDROLASE-RELATED"/>
    <property type="match status" value="1"/>
</dbReference>
<feature type="binding site" evidence="10">
    <location>
        <position position="148"/>
    </location>
    <ligand>
        <name>substrate</name>
    </ligand>
</feature>
<keyword evidence="1 10" id="KW-1003">Cell membrane</keyword>
<keyword evidence="13" id="KW-1185">Reference proteome</keyword>
<feature type="binding site" evidence="10">
    <location>
        <position position="140"/>
    </location>
    <ligand>
        <name>Mn(2+)</name>
        <dbReference type="ChEBI" id="CHEBI:29035"/>
        <label>2</label>
    </ligand>
</feature>
<evidence type="ECO:0000256" key="2">
    <source>
        <dbReference type="ARBA" id="ARBA00022516"/>
    </source>
</evidence>
<dbReference type="InterPro" id="IPR010138">
    <property type="entry name" value="UDP-diacylglucosamine_Hdrlase"/>
</dbReference>
<feature type="binding site" evidence="10">
    <location>
        <position position="65"/>
    </location>
    <ligand>
        <name>Mn(2+)</name>
        <dbReference type="ChEBI" id="CHEBI:29035"/>
        <label>2</label>
    </ligand>
</feature>
<dbReference type="Pfam" id="PF00149">
    <property type="entry name" value="Metallophos"/>
    <property type="match status" value="1"/>
</dbReference>
<keyword evidence="8 10" id="KW-0472">Membrane</keyword>
<dbReference type="InterPro" id="IPR029052">
    <property type="entry name" value="Metallo-depent_PP-like"/>
</dbReference>
<keyword evidence="2 10" id="KW-0444">Lipid biosynthesis</keyword>
<feature type="binding site" evidence="10">
    <location>
        <position position="105"/>
    </location>
    <ligand>
        <name>Mn(2+)</name>
        <dbReference type="ChEBI" id="CHEBI:29035"/>
        <label>2</label>
    </ligand>
</feature>
<organism evidence="12 13">
    <name type="scientific">Comamonas nitrativorans</name>
    <dbReference type="NCBI Taxonomy" id="108437"/>
    <lineage>
        <taxon>Bacteria</taxon>
        <taxon>Pseudomonadati</taxon>
        <taxon>Pseudomonadota</taxon>
        <taxon>Betaproteobacteria</taxon>
        <taxon>Burkholderiales</taxon>
        <taxon>Comamonadaceae</taxon>
        <taxon>Comamonas</taxon>
    </lineage>
</organism>
<evidence type="ECO:0000256" key="9">
    <source>
        <dbReference type="ARBA" id="ARBA00023211"/>
    </source>
</evidence>
<evidence type="ECO:0000256" key="10">
    <source>
        <dbReference type="HAMAP-Rule" id="MF_00575"/>
    </source>
</evidence>
<reference evidence="13" key="1">
    <citation type="journal article" date="2019" name="Int. J. Syst. Evol. Microbiol.">
        <title>The Global Catalogue of Microorganisms (GCM) 10K type strain sequencing project: providing services to taxonomists for standard genome sequencing and annotation.</title>
        <authorList>
            <consortium name="The Broad Institute Genomics Platform"/>
            <consortium name="The Broad Institute Genome Sequencing Center for Infectious Disease"/>
            <person name="Wu L."/>
            <person name="Ma J."/>
        </authorList>
    </citation>
    <scope>NUCLEOTIDE SEQUENCE [LARGE SCALE GENOMIC DNA]</scope>
    <source>
        <strain evidence="13">JCM 11650</strain>
    </source>
</reference>
<dbReference type="InterPro" id="IPR004843">
    <property type="entry name" value="Calcineurin-like_PHP"/>
</dbReference>
<proteinExistence type="inferred from homology"/>
<feature type="binding site" evidence="10">
    <location>
        <begin position="105"/>
        <end position="106"/>
    </location>
    <ligand>
        <name>substrate</name>
    </ligand>
</feature>
<comment type="subcellular location">
    <subcellularLocation>
        <location evidence="10">Cell inner membrane</location>
        <topology evidence="10">Peripheral membrane protein</topology>
        <orientation evidence="10">Cytoplasmic side</orientation>
    </subcellularLocation>
</comment>
<accession>A0ABV9GRG3</accession>
<feature type="domain" description="Calcineurin-like phosphoesterase" evidence="11">
    <location>
        <begin position="31"/>
        <end position="224"/>
    </location>
</feature>